<accession>A0AAJ5VYA4</accession>
<dbReference type="InterPro" id="IPR007569">
    <property type="entry name" value="DUF559"/>
</dbReference>
<reference evidence="2" key="1">
    <citation type="submission" date="2023-03" db="EMBL/GenBank/DDBJ databases">
        <title>Andean soil-derived lignocellulolytic bacterial consortium as a source of novel taxa and putative plastic-active enzymes.</title>
        <authorList>
            <person name="Diaz-Garcia L."/>
            <person name="Chuvochina M."/>
            <person name="Feuerriegel G."/>
            <person name="Bunk B."/>
            <person name="Sproer C."/>
            <person name="Streit W.R."/>
            <person name="Rodriguez L.M."/>
            <person name="Overmann J."/>
            <person name="Jimenez D.J."/>
        </authorList>
    </citation>
    <scope>NUCLEOTIDE SEQUENCE</scope>
    <source>
        <strain evidence="2">MAG 4610</strain>
    </source>
</reference>
<dbReference type="Proteomes" id="UP001213972">
    <property type="component" value="Chromosome"/>
</dbReference>
<protein>
    <submittedName>
        <fullName evidence="2">DUF559 domain-containing protein</fullName>
    </submittedName>
</protein>
<name>A0AAJ5VYA4_9MICO</name>
<feature type="domain" description="DUF559" evidence="1">
    <location>
        <begin position="191"/>
        <end position="267"/>
    </location>
</feature>
<gene>
    <name evidence="2" type="ORF">P0Y48_08435</name>
</gene>
<organism evidence="2 3">
    <name type="scientific">Candidatus Microbacterium phytovorans</name>
    <dbReference type="NCBI Taxonomy" id="3121374"/>
    <lineage>
        <taxon>Bacteria</taxon>
        <taxon>Bacillati</taxon>
        <taxon>Actinomycetota</taxon>
        <taxon>Actinomycetes</taxon>
        <taxon>Micrococcales</taxon>
        <taxon>Microbacteriaceae</taxon>
        <taxon>Microbacterium</taxon>
    </lineage>
</organism>
<evidence type="ECO:0000313" key="3">
    <source>
        <dbReference type="Proteomes" id="UP001213972"/>
    </source>
</evidence>
<dbReference type="EMBL" id="CP119321">
    <property type="protein sequence ID" value="WEK12504.1"/>
    <property type="molecule type" value="Genomic_DNA"/>
</dbReference>
<dbReference type="AlphaFoldDB" id="A0AAJ5VYA4"/>
<sequence length="276" mass="30182">MTDLLAAVRDAGGVARVSTLRARGQPRRAIDHAVACGALERPRNGWVAVPEADPLLVAAARAGVVLTCLTQARRLGLWVLHEPEVHVAAPPHAHAGEVRAGTRVHWARPVVPRHPDSLVDPVENVLSLVAGCVPHEEALAIWESALRQGVVTREALRRLPMPTASRMLLEECSLISDSGLETFIPLRLRFLRLPIRQQVWLAGHAVDFLIGDRLVLQIDGGHHVGPQRRSDIGHDARLTLQGYHVIRVDFAQVVAGWPEVHDLIVRAVAQGLHLAR</sequence>
<dbReference type="Gene3D" id="3.40.960.10">
    <property type="entry name" value="VSR Endonuclease"/>
    <property type="match status" value="1"/>
</dbReference>
<evidence type="ECO:0000259" key="1">
    <source>
        <dbReference type="Pfam" id="PF04480"/>
    </source>
</evidence>
<evidence type="ECO:0000313" key="2">
    <source>
        <dbReference type="EMBL" id="WEK12504.1"/>
    </source>
</evidence>
<proteinExistence type="predicted"/>
<dbReference type="Pfam" id="PF04480">
    <property type="entry name" value="DUF559"/>
    <property type="match status" value="1"/>
</dbReference>